<keyword evidence="1" id="KW-0732">Signal</keyword>
<dbReference type="InterPro" id="IPR051918">
    <property type="entry name" value="STPP_CPPED1"/>
</dbReference>
<feature type="domain" description="Calcineurin-like phosphoesterase" evidence="2">
    <location>
        <begin position="39"/>
        <end position="238"/>
    </location>
</feature>
<sequence>MKRRNFIGLASAGSVTLSAAPLFAGSVTADMKTVKKPVLKIAHITDVHIRPEENAPLRFRKCLREISGLGIDFFLNGGDAIYAADYDGIPRERVRAQWKIWKDCLIEISDYPVYSCIGNHDIWWDAPDQDDPMYGKDFVVQSLGIPHRYYSFSAKGWHFIILDGNNPSVSLDEEQFGWLENELAQLPANTPVLLMSHYPILGVTPYWEGGMHSDYKRLKTLFYKHKDNVKLCLSGHQHLLDSVTYNGTSYFCNGALSGFWWEKGDDYSAGKGYCQETPPGYAIIELYSDGTFSNTYIPHRY</sequence>
<name>A0A1K1NEY5_9FLAO</name>
<dbReference type="GO" id="GO:0016787">
    <property type="term" value="F:hydrolase activity"/>
    <property type="evidence" value="ECO:0007669"/>
    <property type="project" value="InterPro"/>
</dbReference>
<dbReference type="InterPro" id="IPR029052">
    <property type="entry name" value="Metallo-depent_PP-like"/>
</dbReference>
<dbReference type="EMBL" id="FPJE01000005">
    <property type="protein sequence ID" value="SFW33899.1"/>
    <property type="molecule type" value="Genomic_DNA"/>
</dbReference>
<feature type="chain" id="PRO_5013018347" evidence="1">
    <location>
        <begin position="25"/>
        <end position="301"/>
    </location>
</feature>
<evidence type="ECO:0000259" key="2">
    <source>
        <dbReference type="Pfam" id="PF00149"/>
    </source>
</evidence>
<reference evidence="3 4" key="1">
    <citation type="submission" date="2016-11" db="EMBL/GenBank/DDBJ databases">
        <authorList>
            <person name="Jaros S."/>
            <person name="Januszkiewicz K."/>
            <person name="Wedrychowicz H."/>
        </authorList>
    </citation>
    <scope>NUCLEOTIDE SEQUENCE [LARGE SCALE GENOMIC DNA]</scope>
    <source>
        <strain evidence="3 4">CGMCC 1.12145</strain>
    </source>
</reference>
<dbReference type="Pfam" id="PF00149">
    <property type="entry name" value="Metallophos"/>
    <property type="match status" value="1"/>
</dbReference>
<dbReference type="RefSeq" id="WP_072316472.1">
    <property type="nucleotide sequence ID" value="NZ_FPJE01000005.1"/>
</dbReference>
<protein>
    <submittedName>
        <fullName evidence="3">3',5'-cyclic AMP phosphodiesterase CpdA</fullName>
    </submittedName>
</protein>
<dbReference type="SUPFAM" id="SSF56300">
    <property type="entry name" value="Metallo-dependent phosphatases"/>
    <property type="match status" value="1"/>
</dbReference>
<dbReference type="Gene3D" id="3.60.21.10">
    <property type="match status" value="1"/>
</dbReference>
<organism evidence="3 4">
    <name type="scientific">Sinomicrobium oceani</name>
    <dbReference type="NCBI Taxonomy" id="1150368"/>
    <lineage>
        <taxon>Bacteria</taxon>
        <taxon>Pseudomonadati</taxon>
        <taxon>Bacteroidota</taxon>
        <taxon>Flavobacteriia</taxon>
        <taxon>Flavobacteriales</taxon>
        <taxon>Flavobacteriaceae</taxon>
        <taxon>Sinomicrobium</taxon>
    </lineage>
</organism>
<feature type="signal peptide" evidence="1">
    <location>
        <begin position="1"/>
        <end position="24"/>
    </location>
</feature>
<dbReference type="InterPro" id="IPR004843">
    <property type="entry name" value="Calcineurin-like_PHP"/>
</dbReference>
<dbReference type="OrthoDB" id="9791866at2"/>
<proteinExistence type="predicted"/>
<dbReference type="STRING" id="1150368.SAMN02927921_01224"/>
<evidence type="ECO:0000256" key="1">
    <source>
        <dbReference type="SAM" id="SignalP"/>
    </source>
</evidence>
<dbReference type="Proteomes" id="UP000182248">
    <property type="component" value="Unassembled WGS sequence"/>
</dbReference>
<accession>A0A1K1NEY5</accession>
<dbReference type="AlphaFoldDB" id="A0A1K1NEY5"/>
<dbReference type="PANTHER" id="PTHR43143:SF1">
    <property type="entry name" value="SERINE_THREONINE-PROTEIN PHOSPHATASE CPPED1"/>
    <property type="match status" value="1"/>
</dbReference>
<gene>
    <name evidence="3" type="ORF">SAMN02927921_01224</name>
</gene>
<keyword evidence="4" id="KW-1185">Reference proteome</keyword>
<evidence type="ECO:0000313" key="3">
    <source>
        <dbReference type="EMBL" id="SFW33899.1"/>
    </source>
</evidence>
<evidence type="ECO:0000313" key="4">
    <source>
        <dbReference type="Proteomes" id="UP000182248"/>
    </source>
</evidence>
<dbReference type="PANTHER" id="PTHR43143">
    <property type="entry name" value="METALLOPHOSPHOESTERASE, CALCINEURIN SUPERFAMILY"/>
    <property type="match status" value="1"/>
</dbReference>